<proteinExistence type="predicted"/>
<dbReference type="eggNOG" id="ENOG502SF1H">
    <property type="taxonomic scope" value="Eukaryota"/>
</dbReference>
<name>J0LFB8_AURST</name>
<organism evidence="2 3">
    <name type="scientific">Auricularia subglabra (strain TFB-10046 / SS5)</name>
    <name type="common">White-rot fungus</name>
    <name type="synonym">Auricularia delicata (strain TFB10046)</name>
    <dbReference type="NCBI Taxonomy" id="717982"/>
    <lineage>
        <taxon>Eukaryota</taxon>
        <taxon>Fungi</taxon>
        <taxon>Dikarya</taxon>
        <taxon>Basidiomycota</taxon>
        <taxon>Agaricomycotina</taxon>
        <taxon>Agaricomycetes</taxon>
        <taxon>Auriculariales</taxon>
        <taxon>Auriculariaceae</taxon>
        <taxon>Auricularia</taxon>
    </lineage>
</organism>
<accession>J0LFB8</accession>
<dbReference type="KEGG" id="adl:AURDEDRAFT_154733"/>
<protein>
    <recommendedName>
        <fullName evidence="4">Coilin</fullName>
    </recommendedName>
</protein>
<dbReference type="OrthoDB" id="74813at2759"/>
<dbReference type="AlphaFoldDB" id="J0LFB8"/>
<sequence length="475" mass="50662">MRFRLHTVPPLPPYKAWYVLPAAVTDDASSTVLDIKRALCSNVLSDSSPDQLALFIDDFEILDGTSVEVVQPGDLITAKQRAVSAAGVGTKRKARTDEDIQESPKKKPKLVTAKTPPLKPSKPPGRAASSSISSDPSSSDSSSTSDTSSSSKTDSDSDSDSSSSSASSSASRGPKRPAKQPPLKPATDPLSGHDFPLANRTTRVDVQPSSFVPPGQGKPSTQARNARRRRRQQAVKGTQPNGNVSSAPEASPERPLQVPELPVQVTATMLRNKGKRKQFLASSSGGPERIVFNADTDQDGEQQPRRQLPRLIPPSERTDLPPNVFVTSVDVEADLWARRKRKAKRVEFAYDESASYAADAEVSMAADEAAPAPAPDLDIKWPALAQLTAAPPVGTMLAWKALDINPATLSPEVMLHTGCVLALDAAAGTVKLGIAKADVAFGATRAEDVEQDEEPEEVDMTLADIIGNDDWRVLA</sequence>
<dbReference type="OMA" id="WFSTHAV"/>
<feature type="compositionally biased region" description="Polar residues" evidence="1">
    <location>
        <begin position="235"/>
        <end position="248"/>
    </location>
</feature>
<evidence type="ECO:0000256" key="1">
    <source>
        <dbReference type="SAM" id="MobiDB-lite"/>
    </source>
</evidence>
<gene>
    <name evidence="2" type="ORF">AURDEDRAFT_154733</name>
</gene>
<feature type="compositionally biased region" description="Basic and acidic residues" evidence="1">
    <location>
        <begin position="95"/>
        <end position="105"/>
    </location>
</feature>
<evidence type="ECO:0000313" key="2">
    <source>
        <dbReference type="EMBL" id="EJD35966.1"/>
    </source>
</evidence>
<keyword evidence="3" id="KW-1185">Reference proteome</keyword>
<reference evidence="3" key="1">
    <citation type="journal article" date="2012" name="Science">
        <title>The Paleozoic origin of enzymatic lignin decomposition reconstructed from 31 fungal genomes.</title>
        <authorList>
            <person name="Floudas D."/>
            <person name="Binder M."/>
            <person name="Riley R."/>
            <person name="Barry K."/>
            <person name="Blanchette R.A."/>
            <person name="Henrissat B."/>
            <person name="Martinez A.T."/>
            <person name="Otillar R."/>
            <person name="Spatafora J.W."/>
            <person name="Yadav J.S."/>
            <person name="Aerts A."/>
            <person name="Benoit I."/>
            <person name="Boyd A."/>
            <person name="Carlson A."/>
            <person name="Copeland A."/>
            <person name="Coutinho P.M."/>
            <person name="de Vries R.P."/>
            <person name="Ferreira P."/>
            <person name="Findley K."/>
            <person name="Foster B."/>
            <person name="Gaskell J."/>
            <person name="Glotzer D."/>
            <person name="Gorecki P."/>
            <person name="Heitman J."/>
            <person name="Hesse C."/>
            <person name="Hori C."/>
            <person name="Igarashi K."/>
            <person name="Jurgens J.A."/>
            <person name="Kallen N."/>
            <person name="Kersten P."/>
            <person name="Kohler A."/>
            <person name="Kuees U."/>
            <person name="Kumar T.K.A."/>
            <person name="Kuo A."/>
            <person name="LaButti K."/>
            <person name="Larrondo L.F."/>
            <person name="Lindquist E."/>
            <person name="Ling A."/>
            <person name="Lombard V."/>
            <person name="Lucas S."/>
            <person name="Lundell T."/>
            <person name="Martin R."/>
            <person name="McLaughlin D.J."/>
            <person name="Morgenstern I."/>
            <person name="Morin E."/>
            <person name="Murat C."/>
            <person name="Nagy L.G."/>
            <person name="Nolan M."/>
            <person name="Ohm R.A."/>
            <person name="Patyshakuliyeva A."/>
            <person name="Rokas A."/>
            <person name="Ruiz-Duenas F.J."/>
            <person name="Sabat G."/>
            <person name="Salamov A."/>
            <person name="Samejima M."/>
            <person name="Schmutz J."/>
            <person name="Slot J.C."/>
            <person name="St John F."/>
            <person name="Stenlid J."/>
            <person name="Sun H."/>
            <person name="Sun S."/>
            <person name="Syed K."/>
            <person name="Tsang A."/>
            <person name="Wiebenga A."/>
            <person name="Young D."/>
            <person name="Pisabarro A."/>
            <person name="Eastwood D.C."/>
            <person name="Martin F."/>
            <person name="Cullen D."/>
            <person name="Grigoriev I.V."/>
            <person name="Hibbett D.S."/>
        </authorList>
    </citation>
    <scope>NUCLEOTIDE SEQUENCE [LARGE SCALE GENOMIC DNA]</scope>
    <source>
        <strain evidence="3">TFB10046</strain>
    </source>
</reference>
<feature type="compositionally biased region" description="Low complexity" evidence="1">
    <location>
        <begin position="160"/>
        <end position="171"/>
    </location>
</feature>
<evidence type="ECO:0000313" key="3">
    <source>
        <dbReference type="Proteomes" id="UP000006514"/>
    </source>
</evidence>
<feature type="region of interest" description="Disordered" evidence="1">
    <location>
        <begin position="80"/>
        <end position="319"/>
    </location>
</feature>
<feature type="compositionally biased region" description="Low complexity" evidence="1">
    <location>
        <begin position="305"/>
        <end position="314"/>
    </location>
</feature>
<feature type="compositionally biased region" description="Low complexity" evidence="1">
    <location>
        <begin position="128"/>
        <end position="152"/>
    </location>
</feature>
<dbReference type="Proteomes" id="UP000006514">
    <property type="component" value="Unassembled WGS sequence"/>
</dbReference>
<dbReference type="InParanoid" id="J0LFB8"/>
<evidence type="ECO:0008006" key="4">
    <source>
        <dbReference type="Google" id="ProtNLM"/>
    </source>
</evidence>
<dbReference type="EMBL" id="JH687874">
    <property type="protein sequence ID" value="EJD35966.1"/>
    <property type="molecule type" value="Genomic_DNA"/>
</dbReference>